<keyword evidence="5" id="KW-0297">G-protein coupled receptor</keyword>
<evidence type="ECO:0000313" key="8">
    <source>
        <dbReference type="EMBL" id="KAL3309196.1"/>
    </source>
</evidence>
<keyword evidence="5" id="KW-0807">Transducer</keyword>
<dbReference type="Pfam" id="PF00001">
    <property type="entry name" value="7tm_1"/>
    <property type="match status" value="1"/>
</dbReference>
<dbReference type="PANTHER" id="PTHR46641">
    <property type="entry name" value="FMRFAMIDE RECEPTOR-RELATED"/>
    <property type="match status" value="1"/>
</dbReference>
<dbReference type="PROSITE" id="PS00237">
    <property type="entry name" value="G_PROTEIN_RECEP_F1_1"/>
    <property type="match status" value="1"/>
</dbReference>
<comment type="subcellular location">
    <subcellularLocation>
        <location evidence="1">Membrane</location>
    </subcellularLocation>
</comment>
<dbReference type="Proteomes" id="UP001626550">
    <property type="component" value="Unassembled WGS sequence"/>
</dbReference>
<dbReference type="InterPro" id="IPR052954">
    <property type="entry name" value="GPCR-Ligand_Int"/>
</dbReference>
<evidence type="ECO:0000256" key="5">
    <source>
        <dbReference type="RuleBase" id="RU000688"/>
    </source>
</evidence>
<dbReference type="EMBL" id="JBJKFK010004189">
    <property type="protein sequence ID" value="KAL3309196.1"/>
    <property type="molecule type" value="Genomic_DNA"/>
</dbReference>
<feature type="domain" description="G-protein coupled receptors family 1 profile" evidence="7">
    <location>
        <begin position="56"/>
        <end position="207"/>
    </location>
</feature>
<comment type="similarity">
    <text evidence="5">Belongs to the G-protein coupled receptor 1 family.</text>
</comment>
<dbReference type="AlphaFoldDB" id="A0ABD2PNY7"/>
<evidence type="ECO:0000256" key="2">
    <source>
        <dbReference type="ARBA" id="ARBA00022692"/>
    </source>
</evidence>
<reference evidence="8 9" key="1">
    <citation type="submission" date="2024-11" db="EMBL/GenBank/DDBJ databases">
        <title>Adaptive evolution of stress response genes in parasites aligns with host niche diversity.</title>
        <authorList>
            <person name="Hahn C."/>
            <person name="Resl P."/>
        </authorList>
    </citation>
    <scope>NUCLEOTIDE SEQUENCE [LARGE SCALE GENOMIC DNA]</scope>
    <source>
        <strain evidence="8">EGGRZ-B1_66</strain>
        <tissue evidence="8">Body</tissue>
    </source>
</reference>
<comment type="caution">
    <text evidence="8">The sequence shown here is derived from an EMBL/GenBank/DDBJ whole genome shotgun (WGS) entry which is preliminary data.</text>
</comment>
<gene>
    <name evidence="8" type="ORF">Ciccas_012258</name>
</gene>
<dbReference type="PRINTS" id="PR00237">
    <property type="entry name" value="GPCRRHODOPSN"/>
</dbReference>
<proteinExistence type="inferred from homology"/>
<evidence type="ECO:0000256" key="6">
    <source>
        <dbReference type="SAM" id="Phobius"/>
    </source>
</evidence>
<evidence type="ECO:0000256" key="4">
    <source>
        <dbReference type="ARBA" id="ARBA00023136"/>
    </source>
</evidence>
<dbReference type="GO" id="GO:0016020">
    <property type="term" value="C:membrane"/>
    <property type="evidence" value="ECO:0007669"/>
    <property type="project" value="UniProtKB-SubCell"/>
</dbReference>
<evidence type="ECO:0000256" key="3">
    <source>
        <dbReference type="ARBA" id="ARBA00022989"/>
    </source>
</evidence>
<name>A0ABD2PNY7_9PLAT</name>
<feature type="transmembrane region" description="Helical" evidence="6">
    <location>
        <begin position="43"/>
        <end position="66"/>
    </location>
</feature>
<dbReference type="InterPro" id="IPR017452">
    <property type="entry name" value="GPCR_Rhodpsn_7TM"/>
</dbReference>
<keyword evidence="5" id="KW-0675">Receptor</keyword>
<feature type="transmembrane region" description="Helical" evidence="6">
    <location>
        <begin position="161"/>
        <end position="181"/>
    </location>
</feature>
<feature type="transmembrane region" description="Helical" evidence="6">
    <location>
        <begin position="86"/>
        <end position="105"/>
    </location>
</feature>
<keyword evidence="4 6" id="KW-0472">Membrane</keyword>
<accession>A0ABD2PNY7</accession>
<dbReference type="PANTHER" id="PTHR46641:SF2">
    <property type="entry name" value="FMRFAMIDE RECEPTOR"/>
    <property type="match status" value="1"/>
</dbReference>
<keyword evidence="2 5" id="KW-0812">Transmembrane</keyword>
<keyword evidence="3 6" id="KW-1133">Transmembrane helix</keyword>
<dbReference type="InterPro" id="IPR000276">
    <property type="entry name" value="GPCR_Rhodpsn"/>
</dbReference>
<keyword evidence="9" id="KW-1185">Reference proteome</keyword>
<dbReference type="GO" id="GO:0004930">
    <property type="term" value="F:G protein-coupled receptor activity"/>
    <property type="evidence" value="ECO:0007669"/>
    <property type="project" value="UniProtKB-KW"/>
</dbReference>
<evidence type="ECO:0000256" key="1">
    <source>
        <dbReference type="ARBA" id="ARBA00004370"/>
    </source>
</evidence>
<dbReference type="SUPFAM" id="SSF81321">
    <property type="entry name" value="Family A G protein-coupled receptor-like"/>
    <property type="match status" value="1"/>
</dbReference>
<evidence type="ECO:0000313" key="9">
    <source>
        <dbReference type="Proteomes" id="UP001626550"/>
    </source>
</evidence>
<dbReference type="PROSITE" id="PS50262">
    <property type="entry name" value="G_PROTEIN_RECEP_F1_2"/>
    <property type="match status" value="1"/>
</dbReference>
<evidence type="ECO:0000259" key="7">
    <source>
        <dbReference type="PROSITE" id="PS50262"/>
    </source>
</evidence>
<organism evidence="8 9">
    <name type="scientific">Cichlidogyrus casuarinus</name>
    <dbReference type="NCBI Taxonomy" id="1844966"/>
    <lineage>
        <taxon>Eukaryota</taxon>
        <taxon>Metazoa</taxon>
        <taxon>Spiralia</taxon>
        <taxon>Lophotrochozoa</taxon>
        <taxon>Platyhelminthes</taxon>
        <taxon>Monogenea</taxon>
        <taxon>Monopisthocotylea</taxon>
        <taxon>Dactylogyridea</taxon>
        <taxon>Ancyrocephalidae</taxon>
        <taxon>Cichlidogyrus</taxon>
    </lineage>
</organism>
<protein>
    <recommendedName>
        <fullName evidence="7">G-protein coupled receptors family 1 profile domain-containing protein</fullName>
    </recommendedName>
</protein>
<sequence>MLNELSEQSLRSILSNCTTVGQTGPSAPYFGYNVTKLEIIFDVYASGLIIMLGLMGNILSICVLSINRCLTVNRFILTTLALCDSLFLMSCFLFQFLFTLAYWIHWFQFVNFYYLHFQYFFGFGMSIRMMRNWIVVLVSLERWIAVSRPLHSSLILTKRKARIAISIILLAVAIFNLPMFFHHSVRQVHCLHNKTGTSTLFCAFNFV</sequence>
<dbReference type="Gene3D" id="1.20.1070.10">
    <property type="entry name" value="Rhodopsin 7-helix transmembrane proteins"/>
    <property type="match status" value="1"/>
</dbReference>